<dbReference type="EC" id="4.2.99.18" evidence="10"/>
<evidence type="ECO:0000256" key="9">
    <source>
        <dbReference type="ARBA" id="ARBA00023295"/>
    </source>
</evidence>
<dbReference type="GO" id="GO:0003677">
    <property type="term" value="F:DNA binding"/>
    <property type="evidence" value="ECO:0007669"/>
    <property type="project" value="UniProtKB-UniRule"/>
</dbReference>
<keyword evidence="5 10" id="KW-0378">Hydrolase</keyword>
<comment type="similarity">
    <text evidence="1 10">Belongs to the Nth/MutY family.</text>
</comment>
<dbReference type="Gene3D" id="1.10.1670.10">
    <property type="entry name" value="Helix-hairpin-Helix base-excision DNA repair enzymes (C-terminal)"/>
    <property type="match status" value="1"/>
</dbReference>
<dbReference type="SUPFAM" id="SSF48150">
    <property type="entry name" value="DNA-glycosylase"/>
    <property type="match status" value="1"/>
</dbReference>
<comment type="cofactor">
    <cofactor evidence="10">
        <name>[4Fe-4S] cluster</name>
        <dbReference type="ChEBI" id="CHEBI:49883"/>
    </cofactor>
    <text evidence="10">Binds 1 [4Fe-4S] cluster.</text>
</comment>
<evidence type="ECO:0000256" key="10">
    <source>
        <dbReference type="HAMAP-Rule" id="MF_00942"/>
    </source>
</evidence>
<keyword evidence="10" id="KW-0238">DNA-binding</keyword>
<evidence type="ECO:0000313" key="12">
    <source>
        <dbReference type="EMBL" id="SHG16166.1"/>
    </source>
</evidence>
<organism evidence="12 13">
    <name type="scientific">Flavobacterium defluvii</name>
    <dbReference type="NCBI Taxonomy" id="370979"/>
    <lineage>
        <taxon>Bacteria</taxon>
        <taxon>Pseudomonadati</taxon>
        <taxon>Bacteroidota</taxon>
        <taxon>Flavobacteriia</taxon>
        <taxon>Flavobacteriales</taxon>
        <taxon>Flavobacteriaceae</taxon>
        <taxon>Flavobacterium</taxon>
    </lineage>
</organism>
<dbReference type="PANTHER" id="PTHR10359:SF18">
    <property type="entry name" value="ENDONUCLEASE III"/>
    <property type="match status" value="1"/>
</dbReference>
<keyword evidence="3" id="KW-0479">Metal-binding</keyword>
<dbReference type="Proteomes" id="UP000184071">
    <property type="component" value="Unassembled WGS sequence"/>
</dbReference>
<protein>
    <recommendedName>
        <fullName evidence="10">Endonuclease III</fullName>
        <ecNumber evidence="10">4.2.99.18</ecNumber>
    </recommendedName>
    <alternativeName>
        <fullName evidence="10">DNA-(apurinic or apyrimidinic site) lyase</fullName>
    </alternativeName>
</protein>
<reference evidence="13" key="1">
    <citation type="submission" date="2016-11" db="EMBL/GenBank/DDBJ databases">
        <authorList>
            <person name="Varghese N."/>
            <person name="Submissions S."/>
        </authorList>
    </citation>
    <scope>NUCLEOTIDE SEQUENCE [LARGE SCALE GENOMIC DNA]</scope>
    <source>
        <strain evidence="13">DSM 17963</strain>
    </source>
</reference>
<keyword evidence="13" id="KW-1185">Reference proteome</keyword>
<comment type="function">
    <text evidence="10">DNA repair enzyme that has both DNA N-glycosylase activity and AP-lyase activity. The DNA N-glycosylase activity releases various damaged pyrimidines from DNA by cleaving the N-glycosidic bond, leaving an AP (apurinic/apyrimidinic) site. The AP-lyase activity cleaves the phosphodiester bond 3' to the AP site by a beta-elimination, leaving a 3'-terminal unsaturated sugar and a product with a terminal 5'-phosphate.</text>
</comment>
<comment type="caution">
    <text evidence="10">Lacks conserved residue(s) required for the propagation of feature annotation.</text>
</comment>
<dbReference type="GO" id="GO:0046872">
    <property type="term" value="F:metal ion binding"/>
    <property type="evidence" value="ECO:0007669"/>
    <property type="project" value="UniProtKB-KW"/>
</dbReference>
<dbReference type="EMBL" id="FQWC01000002">
    <property type="protein sequence ID" value="SHG16166.1"/>
    <property type="molecule type" value="Genomic_DNA"/>
</dbReference>
<dbReference type="AlphaFoldDB" id="A0A1M5HJM9"/>
<dbReference type="GO" id="GO:0140078">
    <property type="term" value="F:class I DNA-(apurinic or apyrimidinic site) endonuclease activity"/>
    <property type="evidence" value="ECO:0007669"/>
    <property type="project" value="UniProtKB-EC"/>
</dbReference>
<dbReference type="InterPro" id="IPR005759">
    <property type="entry name" value="Nth"/>
</dbReference>
<evidence type="ECO:0000256" key="3">
    <source>
        <dbReference type="ARBA" id="ARBA00022723"/>
    </source>
</evidence>
<dbReference type="GO" id="GO:0006285">
    <property type="term" value="P:base-excision repair, AP site formation"/>
    <property type="evidence" value="ECO:0007669"/>
    <property type="project" value="TreeGrafter"/>
</dbReference>
<evidence type="ECO:0000256" key="4">
    <source>
        <dbReference type="ARBA" id="ARBA00022763"/>
    </source>
</evidence>
<dbReference type="GO" id="GO:0019104">
    <property type="term" value="F:DNA N-glycosylase activity"/>
    <property type="evidence" value="ECO:0007669"/>
    <property type="project" value="UniProtKB-UniRule"/>
</dbReference>
<dbReference type="InterPro" id="IPR011257">
    <property type="entry name" value="DNA_glycosylase"/>
</dbReference>
<dbReference type="SMART" id="SM00478">
    <property type="entry name" value="ENDO3c"/>
    <property type="match status" value="1"/>
</dbReference>
<evidence type="ECO:0000256" key="2">
    <source>
        <dbReference type="ARBA" id="ARBA00022485"/>
    </source>
</evidence>
<keyword evidence="2" id="KW-0004">4Fe-4S</keyword>
<keyword evidence="9 10" id="KW-0326">Glycosidase</keyword>
<dbReference type="PIRSF" id="PIRSF001435">
    <property type="entry name" value="Nth"/>
    <property type="match status" value="1"/>
</dbReference>
<proteinExistence type="inferred from homology"/>
<evidence type="ECO:0000256" key="6">
    <source>
        <dbReference type="ARBA" id="ARBA00023004"/>
    </source>
</evidence>
<dbReference type="PANTHER" id="PTHR10359">
    <property type="entry name" value="A/G-SPECIFIC ADENINE GLYCOSYLASE/ENDONUCLEASE III"/>
    <property type="match status" value="1"/>
</dbReference>
<dbReference type="FunFam" id="1.10.340.30:FF:000001">
    <property type="entry name" value="Endonuclease III"/>
    <property type="match status" value="1"/>
</dbReference>
<dbReference type="CDD" id="cd00056">
    <property type="entry name" value="ENDO3c"/>
    <property type="match status" value="1"/>
</dbReference>
<accession>A0A1M5HJM9</accession>
<keyword evidence="12" id="KW-0540">Nuclease</keyword>
<evidence type="ECO:0000256" key="5">
    <source>
        <dbReference type="ARBA" id="ARBA00022801"/>
    </source>
</evidence>
<dbReference type="GO" id="GO:0051539">
    <property type="term" value="F:4 iron, 4 sulfur cluster binding"/>
    <property type="evidence" value="ECO:0007669"/>
    <property type="project" value="UniProtKB-KW"/>
</dbReference>
<keyword evidence="6" id="KW-0408">Iron</keyword>
<feature type="domain" description="HhH-GPD" evidence="11">
    <location>
        <begin position="50"/>
        <end position="197"/>
    </location>
</feature>
<dbReference type="STRING" id="370979.SAMN05443663_10258"/>
<dbReference type="HAMAP" id="MF_00942">
    <property type="entry name" value="Nth"/>
    <property type="match status" value="1"/>
</dbReference>
<evidence type="ECO:0000256" key="1">
    <source>
        <dbReference type="ARBA" id="ARBA00008343"/>
    </source>
</evidence>
<evidence type="ECO:0000256" key="7">
    <source>
        <dbReference type="ARBA" id="ARBA00023014"/>
    </source>
</evidence>
<evidence type="ECO:0000313" key="13">
    <source>
        <dbReference type="Proteomes" id="UP000184071"/>
    </source>
</evidence>
<gene>
    <name evidence="10" type="primary">nth</name>
    <name evidence="12" type="ORF">SAMN05443663_10258</name>
</gene>
<evidence type="ECO:0000259" key="11">
    <source>
        <dbReference type="SMART" id="SM00478"/>
    </source>
</evidence>
<evidence type="ECO:0000256" key="8">
    <source>
        <dbReference type="ARBA" id="ARBA00023204"/>
    </source>
</evidence>
<keyword evidence="4 10" id="KW-0227">DNA damage</keyword>
<name>A0A1M5HJM9_9FLAO</name>
<keyword evidence="7" id="KW-0411">Iron-sulfur</keyword>
<dbReference type="Pfam" id="PF00730">
    <property type="entry name" value="HhH-GPD"/>
    <property type="match status" value="1"/>
</dbReference>
<dbReference type="Gene3D" id="1.10.340.30">
    <property type="entry name" value="Hypothetical protein, domain 2"/>
    <property type="match status" value="1"/>
</dbReference>
<sequence>MIIFTAIKITEMNKEARVQFVINTLKELYPTIPVPLDHKDPYTLLIAVLLSAQCTDVRVNQITPLLFAKADNPYDMVKMSIEEIKEIIRPCGLSPMKSKGIHGLSEILIEKHNGEVPQSFEALEALPAVGHKTASVVMSQAFGVPAFPVDTHIHRLMHRWNLSNGKSVAQTEKDAKRLFPRDLWNDLHLQIIWYGREYSPARGWNLEKDIITRTIGKKSIIEEAAKKKV</sequence>
<dbReference type="InterPro" id="IPR023170">
    <property type="entry name" value="HhH_base_excis_C"/>
</dbReference>
<keyword evidence="8 10" id="KW-0234">DNA repair</keyword>
<keyword evidence="10" id="KW-0456">Lyase</keyword>
<keyword evidence="12" id="KW-0255">Endonuclease</keyword>
<comment type="catalytic activity">
    <reaction evidence="10">
        <text>2'-deoxyribonucleotide-(2'-deoxyribose 5'-phosphate)-2'-deoxyribonucleotide-DNA = a 3'-end 2'-deoxyribonucleotide-(2,3-dehydro-2,3-deoxyribose 5'-phosphate)-DNA + a 5'-end 5'-phospho-2'-deoxyribonucleoside-DNA + H(+)</text>
        <dbReference type="Rhea" id="RHEA:66592"/>
        <dbReference type="Rhea" id="RHEA-COMP:13180"/>
        <dbReference type="Rhea" id="RHEA-COMP:16897"/>
        <dbReference type="Rhea" id="RHEA-COMP:17067"/>
        <dbReference type="ChEBI" id="CHEBI:15378"/>
        <dbReference type="ChEBI" id="CHEBI:136412"/>
        <dbReference type="ChEBI" id="CHEBI:157695"/>
        <dbReference type="ChEBI" id="CHEBI:167181"/>
        <dbReference type="EC" id="4.2.99.18"/>
    </reaction>
</comment>
<dbReference type="InterPro" id="IPR003265">
    <property type="entry name" value="HhH-GPD_domain"/>
</dbReference>